<keyword evidence="2" id="KW-1185">Reference proteome</keyword>
<protein>
    <submittedName>
        <fullName evidence="1">Uncharacterized protein</fullName>
    </submittedName>
</protein>
<comment type="caution">
    <text evidence="1">The sequence shown here is derived from an EMBL/GenBank/DDBJ whole genome shotgun (WGS) entry which is preliminary data.</text>
</comment>
<proteinExistence type="predicted"/>
<evidence type="ECO:0000313" key="2">
    <source>
        <dbReference type="Proteomes" id="UP001233535"/>
    </source>
</evidence>
<gene>
    <name evidence="1" type="ORF">P8609_08735</name>
</gene>
<name>A0ABU1CD55_9GAMM</name>
<dbReference type="EMBL" id="JARUHG010000002">
    <property type="protein sequence ID" value="MDR0183055.1"/>
    <property type="molecule type" value="Genomic_DNA"/>
</dbReference>
<organism evidence="1 2">
    <name type="scientific">Lysobacter arvi</name>
    <dbReference type="NCBI Taxonomy" id="3038776"/>
    <lineage>
        <taxon>Bacteria</taxon>
        <taxon>Pseudomonadati</taxon>
        <taxon>Pseudomonadota</taxon>
        <taxon>Gammaproteobacteria</taxon>
        <taxon>Lysobacterales</taxon>
        <taxon>Lysobacteraceae</taxon>
        <taxon>Lysobacter</taxon>
    </lineage>
</organism>
<evidence type="ECO:0000313" key="1">
    <source>
        <dbReference type="EMBL" id="MDR0183055.1"/>
    </source>
</evidence>
<sequence length="71" mass="7302">MTDTHKPDPDRARRLQLFVDAAGARAVGAGGVKPIWRESDTLTSGSTGGGVVAANGPWLGDNVVSGWDADP</sequence>
<dbReference type="Proteomes" id="UP001233535">
    <property type="component" value="Unassembled WGS sequence"/>
</dbReference>
<accession>A0ABU1CD55</accession>
<reference evidence="1 2" key="1">
    <citation type="submission" date="2023-04" db="EMBL/GenBank/DDBJ databases">
        <title>Lysobacter sp. strain UC isolated from soil sample.</title>
        <authorList>
            <person name="Choksket S."/>
            <person name="Harshvardhan F."/>
            <person name="Rana R."/>
            <person name="Patil P.B."/>
            <person name="Korpole S."/>
        </authorList>
    </citation>
    <scope>NUCLEOTIDE SEQUENCE [LARGE SCALE GENOMIC DNA]</scope>
    <source>
        <strain evidence="1 2">UC</strain>
    </source>
</reference>
<dbReference type="RefSeq" id="WP_309262217.1">
    <property type="nucleotide sequence ID" value="NZ_JARUHG010000002.1"/>
</dbReference>